<keyword evidence="1" id="KW-0472">Membrane</keyword>
<proteinExistence type="predicted"/>
<reference evidence="2 3" key="1">
    <citation type="submission" date="2018-08" db="EMBL/GenBank/DDBJ databases">
        <authorList>
            <person name="Lorentzen P. G. S. M."/>
        </authorList>
    </citation>
    <scope>NUCLEOTIDE SEQUENCE [LARGE SCALE GENOMIC DNA]</scope>
    <source>
        <strain evidence="2 3">CRBO_1381</strain>
    </source>
</reference>
<sequence length="55" mass="6451">MHNQIILLITFIPDFDYVDFQPSDRYCSIVCLFCCSFTLPEIIFVSCLFILFSFA</sequence>
<dbReference type="AlphaFoldDB" id="A0AAQ2UX87"/>
<gene>
    <name evidence="2" type="ORF">OENI_1849</name>
</gene>
<dbReference type="Proteomes" id="UP000294726">
    <property type="component" value="Chromosome"/>
</dbReference>
<evidence type="ECO:0000313" key="2">
    <source>
        <dbReference type="EMBL" id="VDB99279.1"/>
    </source>
</evidence>
<dbReference type="EMBL" id="LR031358">
    <property type="protein sequence ID" value="VDB99279.1"/>
    <property type="molecule type" value="Genomic_DNA"/>
</dbReference>
<keyword evidence="1" id="KW-1133">Transmembrane helix</keyword>
<name>A0AAQ2UX87_OENOE</name>
<protein>
    <submittedName>
        <fullName evidence="2">Uncharacterized protein</fullName>
    </submittedName>
</protein>
<keyword evidence="1" id="KW-0812">Transmembrane</keyword>
<feature type="transmembrane region" description="Helical" evidence="1">
    <location>
        <begin position="29"/>
        <end position="54"/>
    </location>
</feature>
<accession>A0AAQ2UX87</accession>
<evidence type="ECO:0000256" key="1">
    <source>
        <dbReference type="SAM" id="Phobius"/>
    </source>
</evidence>
<organism evidence="2 3">
    <name type="scientific">Oenococcus oeni</name>
    <name type="common">Leuconostoc oenos</name>
    <dbReference type="NCBI Taxonomy" id="1247"/>
    <lineage>
        <taxon>Bacteria</taxon>
        <taxon>Bacillati</taxon>
        <taxon>Bacillota</taxon>
        <taxon>Bacilli</taxon>
        <taxon>Lactobacillales</taxon>
        <taxon>Lactobacillaceae</taxon>
        <taxon>Oenococcus</taxon>
    </lineage>
</organism>
<evidence type="ECO:0000313" key="3">
    <source>
        <dbReference type="Proteomes" id="UP000294726"/>
    </source>
</evidence>